<evidence type="ECO:0000313" key="6">
    <source>
        <dbReference type="Proteomes" id="UP000887565"/>
    </source>
</evidence>
<dbReference type="GO" id="GO:0005737">
    <property type="term" value="C:cytoplasm"/>
    <property type="evidence" value="ECO:0007669"/>
    <property type="project" value="TreeGrafter"/>
</dbReference>
<dbReference type="GO" id="GO:0004857">
    <property type="term" value="F:enzyme inhibitor activity"/>
    <property type="evidence" value="ECO:0007669"/>
    <property type="project" value="TreeGrafter"/>
</dbReference>
<feature type="domain" description="cGMP-dependent protein kinase interacting" evidence="5">
    <location>
        <begin position="68"/>
        <end position="158"/>
    </location>
</feature>
<evidence type="ECO:0000256" key="1">
    <source>
        <dbReference type="ARBA" id="ARBA00022473"/>
    </source>
</evidence>
<dbReference type="OMA" id="CHIVPYN"/>
<dbReference type="PANTHER" id="PTHR24179:SF21">
    <property type="entry name" value="MYOSIN BINDING SUBUNIT, ISOFORM O"/>
    <property type="match status" value="1"/>
</dbReference>
<dbReference type="PANTHER" id="PTHR24179">
    <property type="entry name" value="PROTEIN PHOSPHATASE 1 REGULATORY SUBUNIT 12"/>
    <property type="match status" value="1"/>
</dbReference>
<dbReference type="Pfam" id="PF15898">
    <property type="entry name" value="PRKG1_interact"/>
    <property type="match status" value="1"/>
</dbReference>
<evidence type="ECO:0000256" key="3">
    <source>
        <dbReference type="SAM" id="Coils"/>
    </source>
</evidence>
<feature type="compositionally biased region" description="Low complexity" evidence="4">
    <location>
        <begin position="51"/>
        <end position="61"/>
    </location>
</feature>
<dbReference type="InterPro" id="IPR051226">
    <property type="entry name" value="PP1_Regulatory_Subunit"/>
</dbReference>
<dbReference type="GO" id="GO:0019901">
    <property type="term" value="F:protein kinase binding"/>
    <property type="evidence" value="ECO:0007669"/>
    <property type="project" value="InterPro"/>
</dbReference>
<keyword evidence="3" id="KW-0175">Coiled coil</keyword>
<dbReference type="WBParaSite" id="nRc.2.0.1.t38024-RA">
    <property type="protein sequence ID" value="nRc.2.0.1.t38024-RA"/>
    <property type="gene ID" value="nRc.2.0.1.g38024"/>
</dbReference>
<dbReference type="Proteomes" id="UP000887565">
    <property type="component" value="Unplaced"/>
</dbReference>
<keyword evidence="2" id="KW-0677">Repeat</keyword>
<evidence type="ECO:0000259" key="5">
    <source>
        <dbReference type="Pfam" id="PF15898"/>
    </source>
</evidence>
<feature type="compositionally biased region" description="Low complexity" evidence="4">
    <location>
        <begin position="25"/>
        <end position="40"/>
    </location>
</feature>
<dbReference type="Gene3D" id="6.10.250.1820">
    <property type="match status" value="1"/>
</dbReference>
<reference evidence="7" key="1">
    <citation type="submission" date="2022-11" db="UniProtKB">
        <authorList>
            <consortium name="WormBaseParasite"/>
        </authorList>
    </citation>
    <scope>IDENTIFICATION</scope>
</reference>
<sequence length="160" mass="17810">MELSKLLKICICLYLFGTEKRKVRSTNGSNSGSSSNSTSNAGTERFISRTSSGVSVSSSGGAQDMDVDYKKLYEKETVENERLRKIISDLEKSLENTKLTTKQASGDGCHIVPYNSRLEKLVADLEEENRTLEQIRADNIRLKEENGALIRVISKLSKTK</sequence>
<organism evidence="6 7">
    <name type="scientific">Romanomermis culicivorax</name>
    <name type="common">Nematode worm</name>
    <dbReference type="NCBI Taxonomy" id="13658"/>
    <lineage>
        <taxon>Eukaryota</taxon>
        <taxon>Metazoa</taxon>
        <taxon>Ecdysozoa</taxon>
        <taxon>Nematoda</taxon>
        <taxon>Enoplea</taxon>
        <taxon>Dorylaimia</taxon>
        <taxon>Mermithida</taxon>
        <taxon>Mermithoidea</taxon>
        <taxon>Mermithidae</taxon>
        <taxon>Romanomermis</taxon>
    </lineage>
</organism>
<feature type="coiled-coil region" evidence="3">
    <location>
        <begin position="73"/>
        <end position="145"/>
    </location>
</feature>
<evidence type="ECO:0000256" key="4">
    <source>
        <dbReference type="SAM" id="MobiDB-lite"/>
    </source>
</evidence>
<evidence type="ECO:0000313" key="7">
    <source>
        <dbReference type="WBParaSite" id="nRc.2.0.1.t38024-RA"/>
    </source>
</evidence>
<dbReference type="GO" id="GO:0019208">
    <property type="term" value="F:phosphatase regulator activity"/>
    <property type="evidence" value="ECO:0007669"/>
    <property type="project" value="TreeGrafter"/>
</dbReference>
<keyword evidence="6" id="KW-1185">Reference proteome</keyword>
<dbReference type="AlphaFoldDB" id="A0A915KJH8"/>
<keyword evidence="1" id="KW-0217">Developmental protein</keyword>
<evidence type="ECO:0000256" key="2">
    <source>
        <dbReference type="ARBA" id="ARBA00022737"/>
    </source>
</evidence>
<proteinExistence type="predicted"/>
<name>A0A915KJH8_ROMCU</name>
<dbReference type="InterPro" id="IPR031775">
    <property type="entry name" value="PRKG1_interact"/>
</dbReference>
<accession>A0A915KJH8</accession>
<feature type="region of interest" description="Disordered" evidence="4">
    <location>
        <begin position="23"/>
        <end position="63"/>
    </location>
</feature>
<protein>
    <submittedName>
        <fullName evidence="7">cGMP-dependent protein kinase interacting domain-containing protein</fullName>
    </submittedName>
</protein>